<sequence>MQTILNRSLLYDIEVVSVVSLVDDVLLSFDQHLEHAVQNLRELLLQGRKENCWSNFQREDESAAVLLGSGVVPLALLKSCEMLHGKFNQVRRRAAQNLDRVSLQQLPQPGRYLHATHRAGSEVTNNLNSKHQI</sequence>
<organism evidence="1 2">
    <name type="scientific">Liparis tanakae</name>
    <name type="common">Tanaka's snailfish</name>
    <dbReference type="NCBI Taxonomy" id="230148"/>
    <lineage>
        <taxon>Eukaryota</taxon>
        <taxon>Metazoa</taxon>
        <taxon>Chordata</taxon>
        <taxon>Craniata</taxon>
        <taxon>Vertebrata</taxon>
        <taxon>Euteleostomi</taxon>
        <taxon>Actinopterygii</taxon>
        <taxon>Neopterygii</taxon>
        <taxon>Teleostei</taxon>
        <taxon>Neoteleostei</taxon>
        <taxon>Acanthomorphata</taxon>
        <taxon>Eupercaria</taxon>
        <taxon>Perciformes</taxon>
        <taxon>Cottioidei</taxon>
        <taxon>Cottales</taxon>
        <taxon>Liparidae</taxon>
        <taxon>Liparis</taxon>
    </lineage>
</organism>
<dbReference type="Proteomes" id="UP000314294">
    <property type="component" value="Unassembled WGS sequence"/>
</dbReference>
<name>A0A4Z2J785_9TELE</name>
<gene>
    <name evidence="1" type="ORF">EYF80_004181</name>
</gene>
<comment type="caution">
    <text evidence="1">The sequence shown here is derived from an EMBL/GenBank/DDBJ whole genome shotgun (WGS) entry which is preliminary data.</text>
</comment>
<keyword evidence="2" id="KW-1185">Reference proteome</keyword>
<protein>
    <submittedName>
        <fullName evidence="1">Uncharacterized protein</fullName>
    </submittedName>
</protein>
<accession>A0A4Z2J785</accession>
<dbReference type="AlphaFoldDB" id="A0A4Z2J785"/>
<reference evidence="1 2" key="1">
    <citation type="submission" date="2019-03" db="EMBL/GenBank/DDBJ databases">
        <title>First draft genome of Liparis tanakae, snailfish: a comprehensive survey of snailfish specific genes.</title>
        <authorList>
            <person name="Kim W."/>
            <person name="Song I."/>
            <person name="Jeong J.-H."/>
            <person name="Kim D."/>
            <person name="Kim S."/>
            <person name="Ryu S."/>
            <person name="Song J.Y."/>
            <person name="Lee S.K."/>
        </authorList>
    </citation>
    <scope>NUCLEOTIDE SEQUENCE [LARGE SCALE GENOMIC DNA]</scope>
    <source>
        <tissue evidence="1">Muscle</tissue>
    </source>
</reference>
<dbReference type="EMBL" id="SRLO01000020">
    <property type="protein sequence ID" value="TNN85548.1"/>
    <property type="molecule type" value="Genomic_DNA"/>
</dbReference>
<evidence type="ECO:0000313" key="1">
    <source>
        <dbReference type="EMBL" id="TNN85548.1"/>
    </source>
</evidence>
<proteinExistence type="predicted"/>
<evidence type="ECO:0000313" key="2">
    <source>
        <dbReference type="Proteomes" id="UP000314294"/>
    </source>
</evidence>